<proteinExistence type="predicted"/>
<evidence type="ECO:0000313" key="2">
    <source>
        <dbReference type="Proteomes" id="UP000032024"/>
    </source>
</evidence>
<dbReference type="RefSeq" id="WP_172653418.1">
    <property type="nucleotide sequence ID" value="NZ_CP010525.1"/>
</dbReference>
<evidence type="ECO:0000313" key="1">
    <source>
        <dbReference type="EMBL" id="AJO24803.1"/>
    </source>
</evidence>
<gene>
    <name evidence="1" type="ORF">SB48_HM08orf06338</name>
</gene>
<dbReference type="AlphaFoldDB" id="A0AAN0T9R0"/>
<dbReference type="Proteomes" id="UP000032024">
    <property type="component" value="Chromosome"/>
</dbReference>
<sequence>MARRVVEHRALSKDREELVVITVYEEGLNKERIRKDSIFSKKHAVLVKRGGKYDWK</sequence>
<name>A0AAN0T9R0_HEYCO</name>
<protein>
    <submittedName>
        <fullName evidence="1">Uncharacterized protein</fullName>
    </submittedName>
</protein>
<reference evidence="2" key="1">
    <citation type="submission" date="2015-01" db="EMBL/GenBank/DDBJ databases">
        <title>Comparative genome analysis of Bacillus coagulans HM-08, Clostridium butyricum HM-68, Bacillus subtilis HM-66 and Bacillus paralicheniformis BL-09.</title>
        <authorList>
            <person name="Zhang H."/>
        </authorList>
    </citation>
    <scope>NUCLEOTIDE SEQUENCE [LARGE SCALE GENOMIC DNA]</scope>
    <source>
        <strain evidence="2">HM-08</strain>
    </source>
</reference>
<dbReference type="EMBL" id="CP010525">
    <property type="protein sequence ID" value="AJO24803.1"/>
    <property type="molecule type" value="Genomic_DNA"/>
</dbReference>
<accession>A0AAN0T9R0</accession>
<organism evidence="1 2">
    <name type="scientific">Heyndrickxia coagulans</name>
    <name type="common">Weizmannia coagulans</name>
    <dbReference type="NCBI Taxonomy" id="1398"/>
    <lineage>
        <taxon>Bacteria</taxon>
        <taxon>Bacillati</taxon>
        <taxon>Bacillota</taxon>
        <taxon>Bacilli</taxon>
        <taxon>Bacillales</taxon>
        <taxon>Bacillaceae</taxon>
        <taxon>Heyndrickxia</taxon>
    </lineage>
</organism>
<keyword evidence="2" id="KW-1185">Reference proteome</keyword>